<dbReference type="Pfam" id="PF11867">
    <property type="entry name" value="T1RH-like_C"/>
    <property type="match status" value="1"/>
</dbReference>
<feature type="compositionally biased region" description="Acidic residues" evidence="1">
    <location>
        <begin position="57"/>
        <end position="68"/>
    </location>
</feature>
<proteinExistence type="predicted"/>
<name>X1S6T2_9ZZZZ</name>
<protein>
    <recommendedName>
        <fullName evidence="2">Type I restriction enzyme HindI endonuclease subunit-like C-terminal domain-containing protein</fullName>
    </recommendedName>
</protein>
<feature type="domain" description="Type I restriction enzyme HindI endonuclease subunit-like C-terminal" evidence="2">
    <location>
        <begin position="1"/>
        <end position="33"/>
    </location>
</feature>
<evidence type="ECO:0000256" key="1">
    <source>
        <dbReference type="SAM" id="MobiDB-lite"/>
    </source>
</evidence>
<feature type="compositionally biased region" description="Basic and acidic residues" evidence="1">
    <location>
        <begin position="44"/>
        <end position="56"/>
    </location>
</feature>
<gene>
    <name evidence="3" type="ORF">S12H4_39767</name>
</gene>
<dbReference type="AlphaFoldDB" id="X1S6T2"/>
<dbReference type="EMBL" id="BARW01024070">
    <property type="protein sequence ID" value="GAI88618.1"/>
    <property type="molecule type" value="Genomic_DNA"/>
</dbReference>
<dbReference type="InterPro" id="IPR021810">
    <property type="entry name" value="T1RH-like_C"/>
</dbReference>
<sequence length="68" mass="8195">VKIKRLLKKYKYPPDKQPKAVKTVMEQAELMCQDNENSNVFNYEEYRDRESLPKVAEDEEETDDRDKK</sequence>
<accession>X1S6T2</accession>
<evidence type="ECO:0000313" key="3">
    <source>
        <dbReference type="EMBL" id="GAI88618.1"/>
    </source>
</evidence>
<organism evidence="3">
    <name type="scientific">marine sediment metagenome</name>
    <dbReference type="NCBI Taxonomy" id="412755"/>
    <lineage>
        <taxon>unclassified sequences</taxon>
        <taxon>metagenomes</taxon>
        <taxon>ecological metagenomes</taxon>
    </lineage>
</organism>
<feature type="non-terminal residue" evidence="3">
    <location>
        <position position="1"/>
    </location>
</feature>
<reference evidence="3" key="1">
    <citation type="journal article" date="2014" name="Front. Microbiol.">
        <title>High frequency of phylogenetically diverse reductive dehalogenase-homologous genes in deep subseafloor sedimentary metagenomes.</title>
        <authorList>
            <person name="Kawai M."/>
            <person name="Futagami T."/>
            <person name="Toyoda A."/>
            <person name="Takaki Y."/>
            <person name="Nishi S."/>
            <person name="Hori S."/>
            <person name="Arai W."/>
            <person name="Tsubouchi T."/>
            <person name="Morono Y."/>
            <person name="Uchiyama I."/>
            <person name="Ito T."/>
            <person name="Fujiyama A."/>
            <person name="Inagaki F."/>
            <person name="Takami H."/>
        </authorList>
    </citation>
    <scope>NUCLEOTIDE SEQUENCE</scope>
    <source>
        <strain evidence="3">Expedition CK06-06</strain>
    </source>
</reference>
<comment type="caution">
    <text evidence="3">The sequence shown here is derived from an EMBL/GenBank/DDBJ whole genome shotgun (WGS) entry which is preliminary data.</text>
</comment>
<feature type="region of interest" description="Disordered" evidence="1">
    <location>
        <begin position="43"/>
        <end position="68"/>
    </location>
</feature>
<evidence type="ECO:0000259" key="2">
    <source>
        <dbReference type="Pfam" id="PF11867"/>
    </source>
</evidence>